<dbReference type="SUPFAM" id="SSF50814">
    <property type="entry name" value="Lipocalins"/>
    <property type="match status" value="1"/>
</dbReference>
<dbReference type="PANTHER" id="PTHR10612:SF34">
    <property type="entry name" value="APOLIPOPROTEIN D"/>
    <property type="match status" value="1"/>
</dbReference>
<keyword evidence="2" id="KW-0472">Membrane</keyword>
<comment type="subcellular location">
    <subcellularLocation>
        <location evidence="2">Cell outer membrane</location>
    </subcellularLocation>
</comment>
<dbReference type="EMBL" id="VICE01000023">
    <property type="protein sequence ID" value="TQD50974.1"/>
    <property type="molecule type" value="Genomic_DNA"/>
</dbReference>
<dbReference type="CDD" id="cd19438">
    <property type="entry name" value="lipocalin_Blc-like"/>
    <property type="match status" value="1"/>
</dbReference>
<evidence type="ECO:0000313" key="5">
    <source>
        <dbReference type="Proteomes" id="UP000318212"/>
    </source>
</evidence>
<evidence type="ECO:0000256" key="1">
    <source>
        <dbReference type="ARBA" id="ARBA00006889"/>
    </source>
</evidence>
<dbReference type="PIRSF" id="PIRSF036893">
    <property type="entry name" value="Lipocalin_ApoD"/>
    <property type="match status" value="1"/>
</dbReference>
<feature type="domain" description="Lipocalin/cytosolic fatty-acid binding" evidence="3">
    <location>
        <begin position="33"/>
        <end position="177"/>
    </location>
</feature>
<comment type="subunit">
    <text evidence="2">Homodimer.</text>
</comment>
<reference evidence="4 5" key="1">
    <citation type="submission" date="2019-06" db="EMBL/GenBank/DDBJ databases">
        <title>Lysobacter alkalisoli sp. nov. isolated from saline soil.</title>
        <authorList>
            <person name="Sun J.-Q."/>
            <person name="Xu L."/>
        </authorList>
    </citation>
    <scope>NUCLEOTIDE SEQUENCE [LARGE SCALE GENOMIC DNA]</scope>
    <source>
        <strain evidence="4 5">JCM 31130</strain>
    </source>
</reference>
<keyword evidence="5" id="KW-1185">Reference proteome</keyword>
<gene>
    <name evidence="4" type="ORF">FKV25_02960</name>
</gene>
<dbReference type="Proteomes" id="UP000318212">
    <property type="component" value="Unassembled WGS sequence"/>
</dbReference>
<dbReference type="Pfam" id="PF08212">
    <property type="entry name" value="Lipocalin_2"/>
    <property type="match status" value="1"/>
</dbReference>
<dbReference type="GO" id="GO:0009279">
    <property type="term" value="C:cell outer membrane"/>
    <property type="evidence" value="ECO:0007669"/>
    <property type="project" value="UniProtKB-SubCell"/>
</dbReference>
<evidence type="ECO:0000256" key="2">
    <source>
        <dbReference type="PIRNR" id="PIRNR036893"/>
    </source>
</evidence>
<proteinExistence type="inferred from homology"/>
<dbReference type="AlphaFoldDB" id="A0A508AR64"/>
<dbReference type="PANTHER" id="PTHR10612">
    <property type="entry name" value="APOLIPOPROTEIN D"/>
    <property type="match status" value="1"/>
</dbReference>
<accession>A0A508AR64</accession>
<keyword evidence="2" id="KW-0446">Lipid-binding</keyword>
<dbReference type="Gene3D" id="2.40.128.20">
    <property type="match status" value="1"/>
</dbReference>
<feature type="chain" id="PRO_5021524307" description="Outer membrane lipoprotein Blc" evidence="2">
    <location>
        <begin position="22"/>
        <end position="181"/>
    </location>
</feature>
<dbReference type="OrthoDB" id="9793905at2"/>
<dbReference type="InterPro" id="IPR022272">
    <property type="entry name" value="Lipocalin_CS"/>
</dbReference>
<comment type="caution">
    <text evidence="4">The sequence shown here is derived from an EMBL/GenBank/DDBJ whole genome shotgun (WGS) entry which is preliminary data.</text>
</comment>
<name>A0A508AR64_9GAMM</name>
<comment type="similarity">
    <text evidence="1 2">Belongs to the calycin superfamily. Lipocalin family.</text>
</comment>
<dbReference type="InterPro" id="IPR002446">
    <property type="entry name" value="Lipocalin_bac"/>
</dbReference>
<dbReference type="InterPro" id="IPR012674">
    <property type="entry name" value="Calycin"/>
</dbReference>
<keyword evidence="2" id="KW-0732">Signal</keyword>
<protein>
    <recommendedName>
        <fullName evidence="2">Outer membrane lipoprotein Blc</fullName>
    </recommendedName>
</protein>
<dbReference type="InterPro" id="IPR022271">
    <property type="entry name" value="Lipocalin_ApoD"/>
</dbReference>
<organism evidence="4 5">
    <name type="scientific">Marilutibacter aestuarii</name>
    <dbReference type="NCBI Taxonomy" id="1706195"/>
    <lineage>
        <taxon>Bacteria</taxon>
        <taxon>Pseudomonadati</taxon>
        <taxon>Pseudomonadota</taxon>
        <taxon>Gammaproteobacteria</taxon>
        <taxon>Lysobacterales</taxon>
        <taxon>Lysobacteraceae</taxon>
        <taxon>Marilutibacter</taxon>
    </lineage>
</organism>
<dbReference type="GO" id="GO:0006950">
    <property type="term" value="P:response to stress"/>
    <property type="evidence" value="ECO:0007669"/>
    <property type="project" value="UniProtKB-ARBA"/>
</dbReference>
<dbReference type="RefSeq" id="WP_141517300.1">
    <property type="nucleotide sequence ID" value="NZ_VICE01000023.1"/>
</dbReference>
<keyword evidence="2" id="KW-0449">Lipoprotein</keyword>
<sequence>MRTSLLALGLVPALLVAPLRAAEPLPNVPVETLDLQRYSGQWHEIAHLPMFFQKQCVGDVTATYTPREDGRIGVRNACRTDDGSMDVAEGTARPAGDAQGQLEVRFAPEWLSWLPMVWGDYWVLETGPDYEWAVVGSPGKDYLWILSRTPTMDRERFDALRERAARRGYPVDELVMMAEVD</sequence>
<dbReference type="InterPro" id="IPR047202">
    <property type="entry name" value="Lipocalin_Blc-like_dom"/>
</dbReference>
<dbReference type="InterPro" id="IPR000566">
    <property type="entry name" value="Lipocln_cytosolic_FA-bd_dom"/>
</dbReference>
<dbReference type="PRINTS" id="PR01171">
    <property type="entry name" value="BCTLIPOCALIN"/>
</dbReference>
<evidence type="ECO:0000313" key="4">
    <source>
        <dbReference type="EMBL" id="TQD50974.1"/>
    </source>
</evidence>
<feature type="signal peptide" evidence="2">
    <location>
        <begin position="1"/>
        <end position="21"/>
    </location>
</feature>
<comment type="function">
    <text evidence="2">Involved in the storage or transport of lipids necessary for membrane maintenance under stressful conditions. Displays a binding preference for lysophospholipids.</text>
</comment>
<dbReference type="GO" id="GO:0008289">
    <property type="term" value="F:lipid binding"/>
    <property type="evidence" value="ECO:0007669"/>
    <property type="project" value="UniProtKB-UniRule"/>
</dbReference>
<keyword evidence="2" id="KW-0998">Cell outer membrane</keyword>
<evidence type="ECO:0000259" key="3">
    <source>
        <dbReference type="Pfam" id="PF08212"/>
    </source>
</evidence>
<dbReference type="PROSITE" id="PS00213">
    <property type="entry name" value="LIPOCALIN"/>
    <property type="match status" value="1"/>
</dbReference>